<dbReference type="EMBL" id="BMAC01000025">
    <property type="protein sequence ID" value="GFP80994.1"/>
    <property type="molecule type" value="Genomic_DNA"/>
</dbReference>
<dbReference type="Proteomes" id="UP000653305">
    <property type="component" value="Unassembled WGS sequence"/>
</dbReference>
<evidence type="ECO:0000313" key="1">
    <source>
        <dbReference type="EMBL" id="GFP80994.1"/>
    </source>
</evidence>
<protein>
    <submittedName>
        <fullName evidence="1">Capsid protein</fullName>
    </submittedName>
</protein>
<accession>A0A830B8H2</accession>
<evidence type="ECO:0000313" key="2">
    <source>
        <dbReference type="Proteomes" id="UP000653305"/>
    </source>
</evidence>
<comment type="caution">
    <text evidence="1">The sequence shown here is derived from an EMBL/GenBank/DDBJ whole genome shotgun (WGS) entry which is preliminary data.</text>
</comment>
<reference evidence="1" key="1">
    <citation type="submission" date="2020-07" db="EMBL/GenBank/DDBJ databases">
        <title>Ethylene signaling mediates host invasion by parasitic plants.</title>
        <authorList>
            <person name="Yoshida S."/>
        </authorList>
    </citation>
    <scope>NUCLEOTIDE SEQUENCE</scope>
    <source>
        <strain evidence="1">Okayama</strain>
    </source>
</reference>
<keyword evidence="2" id="KW-1185">Reference proteome</keyword>
<sequence>MDFTMASTKRWTDNCMGWTPLHSMIYISQLFMIQTLRSMESSGSFPPSSEYATLLNGIRLNFRLENFWIPGPLVQFFKNLACFWPSATESHGPVTPALPAIPTWDRATKYALSSPFNRYLPNIAAMISRLRTICTTSDRDGMTEALFVSDVNGPRYCASLFGQALADGEFDRLHMTSPGIGLSLPGNLRLWQNASAVLNFSGLPAAYDSDVDEVLPSWGMYMNLYNVVDWFGPVTAMMSKYCQFWKGSVPLSDCAPNCSAAGAVKCEPLAATDMFAQPTWVAQASTHNHNSHGNGNQIGHYTLHSSRTLTISARSTLVDVPDSMYFAAITYCFNCRIEDVQGVRAGQFWAIAPDLIGRQEISTLPGVLTSIVRDYHNETKLDASRN</sequence>
<name>A0A830B8H2_9LAMI</name>
<proteinExistence type="predicted"/>
<dbReference type="AlphaFoldDB" id="A0A830B8H2"/>
<gene>
    <name evidence="1" type="ORF">PHJA_000242700</name>
</gene>
<organism evidence="1 2">
    <name type="scientific">Phtheirospermum japonicum</name>
    <dbReference type="NCBI Taxonomy" id="374723"/>
    <lineage>
        <taxon>Eukaryota</taxon>
        <taxon>Viridiplantae</taxon>
        <taxon>Streptophyta</taxon>
        <taxon>Embryophyta</taxon>
        <taxon>Tracheophyta</taxon>
        <taxon>Spermatophyta</taxon>
        <taxon>Magnoliopsida</taxon>
        <taxon>eudicotyledons</taxon>
        <taxon>Gunneridae</taxon>
        <taxon>Pentapetalae</taxon>
        <taxon>asterids</taxon>
        <taxon>lamiids</taxon>
        <taxon>Lamiales</taxon>
        <taxon>Orobanchaceae</taxon>
        <taxon>Orobanchaceae incertae sedis</taxon>
        <taxon>Phtheirospermum</taxon>
    </lineage>
</organism>
<dbReference type="OrthoDB" id="1684382at2759"/>